<dbReference type="Proteomes" id="UP000279029">
    <property type="component" value="Chromosome"/>
</dbReference>
<dbReference type="AlphaFoldDB" id="A0A3P7PTC4"/>
<accession>A0A3P7PTC4</accession>
<evidence type="ECO:0000313" key="3">
    <source>
        <dbReference type="Proteomes" id="UP000279029"/>
    </source>
</evidence>
<feature type="compositionally biased region" description="Acidic residues" evidence="1">
    <location>
        <begin position="150"/>
        <end position="167"/>
    </location>
</feature>
<gene>
    <name evidence="2" type="ORF">PATL70BA_1403</name>
</gene>
<keyword evidence="3" id="KW-1185">Reference proteome</keyword>
<protein>
    <submittedName>
        <fullName evidence="2">Uncharacterized protein</fullName>
    </submittedName>
</protein>
<sequence>MKKINMKMKQYSILTLLVVISIVLVGLIYSTGQKKDEHQLVGTENQADDLMVDEIDYVVDEPKDSTKDSEDQSPFIKVENIFVDDQYVSPEVNVESINIEEDSNTEISLVDIEEVDVPISEEPEKPNLTPPEVVPETKDDLTDPDKVPEYDEEETTYTPEPEAEEVADEVRGTNLVPDSENPFLQDDIPSNGNMGEMMGKDYDEGAPSGEGDKF</sequence>
<organism evidence="2 3">
    <name type="scientific">Petrocella atlantisensis</name>
    <dbReference type="NCBI Taxonomy" id="2173034"/>
    <lineage>
        <taxon>Bacteria</taxon>
        <taxon>Bacillati</taxon>
        <taxon>Bacillota</taxon>
        <taxon>Clostridia</taxon>
        <taxon>Lachnospirales</taxon>
        <taxon>Vallitaleaceae</taxon>
        <taxon>Petrocella</taxon>
    </lineage>
</organism>
<name>A0A3P7PTC4_9FIRM</name>
<evidence type="ECO:0000313" key="2">
    <source>
        <dbReference type="EMBL" id="VDN47287.1"/>
    </source>
</evidence>
<evidence type="ECO:0000256" key="1">
    <source>
        <dbReference type="SAM" id="MobiDB-lite"/>
    </source>
</evidence>
<proteinExistence type="predicted"/>
<dbReference type="EMBL" id="LR130778">
    <property type="protein sequence ID" value="VDN47287.1"/>
    <property type="molecule type" value="Genomic_DNA"/>
</dbReference>
<feature type="region of interest" description="Disordered" evidence="1">
    <location>
        <begin position="119"/>
        <end position="214"/>
    </location>
</feature>
<dbReference type="OrthoDB" id="10020482at2"/>
<dbReference type="RefSeq" id="WP_125136625.1">
    <property type="nucleotide sequence ID" value="NZ_LR130778.1"/>
</dbReference>
<reference evidence="2 3" key="1">
    <citation type="submission" date="2018-09" db="EMBL/GenBank/DDBJ databases">
        <authorList>
            <person name="Postec A."/>
        </authorList>
    </citation>
    <scope>NUCLEOTIDE SEQUENCE [LARGE SCALE GENOMIC DNA]</scope>
    <source>
        <strain evidence="2">70B-A</strain>
    </source>
</reference>
<dbReference type="KEGG" id="cbar:PATL70BA_1403"/>
<feature type="compositionally biased region" description="Basic and acidic residues" evidence="1">
    <location>
        <begin position="135"/>
        <end position="149"/>
    </location>
</feature>